<evidence type="ECO:0000313" key="3">
    <source>
        <dbReference type="Proteomes" id="UP001066276"/>
    </source>
</evidence>
<proteinExistence type="predicted"/>
<reference evidence="2" key="1">
    <citation type="journal article" date="2022" name="bioRxiv">
        <title>Sequencing and chromosome-scale assembly of the giantPleurodeles waltlgenome.</title>
        <authorList>
            <person name="Brown T."/>
            <person name="Elewa A."/>
            <person name="Iarovenko S."/>
            <person name="Subramanian E."/>
            <person name="Araus A.J."/>
            <person name="Petzold A."/>
            <person name="Susuki M."/>
            <person name="Suzuki K.-i.T."/>
            <person name="Hayashi T."/>
            <person name="Toyoda A."/>
            <person name="Oliveira C."/>
            <person name="Osipova E."/>
            <person name="Leigh N.D."/>
            <person name="Simon A."/>
            <person name="Yun M.H."/>
        </authorList>
    </citation>
    <scope>NUCLEOTIDE SEQUENCE</scope>
    <source>
        <strain evidence="2">20211129_DDA</strain>
        <tissue evidence="2">Liver</tissue>
    </source>
</reference>
<name>A0AAV7WZG5_PLEWA</name>
<sequence>RAHNRVLEQRSNGEAMTKAPEPRAVCQCAPIPTTEHKGNLPNNVNTSSPDENRVHKAHDQTTLSKVTRTTPVNNGCVSHVPYDEQHLEKTIPNSNGMRRVAKRRARAAPKPKACV</sequence>
<feature type="non-terminal residue" evidence="2">
    <location>
        <position position="1"/>
    </location>
</feature>
<feature type="compositionally biased region" description="Basic residues" evidence="1">
    <location>
        <begin position="99"/>
        <end position="109"/>
    </location>
</feature>
<accession>A0AAV7WZG5</accession>
<comment type="caution">
    <text evidence="2">The sequence shown here is derived from an EMBL/GenBank/DDBJ whole genome shotgun (WGS) entry which is preliminary data.</text>
</comment>
<dbReference type="Proteomes" id="UP001066276">
    <property type="component" value="Chromosome 1_1"/>
</dbReference>
<feature type="region of interest" description="Disordered" evidence="1">
    <location>
        <begin position="1"/>
        <end position="62"/>
    </location>
</feature>
<evidence type="ECO:0000256" key="1">
    <source>
        <dbReference type="SAM" id="MobiDB-lite"/>
    </source>
</evidence>
<gene>
    <name evidence="2" type="ORF">NDU88_005004</name>
</gene>
<feature type="compositionally biased region" description="Polar residues" evidence="1">
    <location>
        <begin position="40"/>
        <end position="49"/>
    </location>
</feature>
<keyword evidence="3" id="KW-1185">Reference proteome</keyword>
<protein>
    <submittedName>
        <fullName evidence="2">Uncharacterized protein</fullName>
    </submittedName>
</protein>
<feature type="non-terminal residue" evidence="2">
    <location>
        <position position="115"/>
    </location>
</feature>
<feature type="compositionally biased region" description="Basic and acidic residues" evidence="1">
    <location>
        <begin position="50"/>
        <end position="59"/>
    </location>
</feature>
<feature type="region of interest" description="Disordered" evidence="1">
    <location>
        <begin position="93"/>
        <end position="115"/>
    </location>
</feature>
<organism evidence="2 3">
    <name type="scientific">Pleurodeles waltl</name>
    <name type="common">Iberian ribbed newt</name>
    <dbReference type="NCBI Taxonomy" id="8319"/>
    <lineage>
        <taxon>Eukaryota</taxon>
        <taxon>Metazoa</taxon>
        <taxon>Chordata</taxon>
        <taxon>Craniata</taxon>
        <taxon>Vertebrata</taxon>
        <taxon>Euteleostomi</taxon>
        <taxon>Amphibia</taxon>
        <taxon>Batrachia</taxon>
        <taxon>Caudata</taxon>
        <taxon>Salamandroidea</taxon>
        <taxon>Salamandridae</taxon>
        <taxon>Pleurodelinae</taxon>
        <taxon>Pleurodeles</taxon>
    </lineage>
</organism>
<evidence type="ECO:0000313" key="2">
    <source>
        <dbReference type="EMBL" id="KAJ1217410.1"/>
    </source>
</evidence>
<dbReference type="AlphaFoldDB" id="A0AAV7WZG5"/>
<dbReference type="EMBL" id="JANPWB010000001">
    <property type="protein sequence ID" value="KAJ1217410.1"/>
    <property type="molecule type" value="Genomic_DNA"/>
</dbReference>